<sequence>METEAEQAAQTHKALSGDIDALGALFTGESSILASKLNGLYNRILTEGMTSAEQQITNAAAGGRASVAAIQAGHYEMADQTAKDAHAVDEVRITDGKPA</sequence>
<accession>A0A3P1TBP3</accession>
<organism evidence="1 2">
    <name type="scientific">Arachnia propionica</name>
    <dbReference type="NCBI Taxonomy" id="1750"/>
    <lineage>
        <taxon>Bacteria</taxon>
        <taxon>Bacillati</taxon>
        <taxon>Actinomycetota</taxon>
        <taxon>Actinomycetes</taxon>
        <taxon>Propionibacteriales</taxon>
        <taxon>Propionibacteriaceae</taxon>
        <taxon>Arachnia</taxon>
    </lineage>
</organism>
<dbReference type="AlphaFoldDB" id="A0A3P1TBP3"/>
<dbReference type="Proteomes" id="UP000280819">
    <property type="component" value="Unassembled WGS sequence"/>
</dbReference>
<proteinExistence type="predicted"/>
<evidence type="ECO:0000313" key="2">
    <source>
        <dbReference type="Proteomes" id="UP000280819"/>
    </source>
</evidence>
<name>A0A3P1TBP3_9ACTN</name>
<evidence type="ECO:0000313" key="1">
    <source>
        <dbReference type="EMBL" id="RRD06718.1"/>
    </source>
</evidence>
<reference evidence="1 2" key="1">
    <citation type="submission" date="2018-11" db="EMBL/GenBank/DDBJ databases">
        <title>Genomes From Bacteria Associated with the Canine Oral Cavity: a Test Case for Automated Genome-Based Taxonomic Assignment.</title>
        <authorList>
            <person name="Coil D.A."/>
            <person name="Jospin G."/>
            <person name="Darling A.E."/>
            <person name="Wallis C."/>
            <person name="Davis I.J."/>
            <person name="Harris S."/>
            <person name="Eisen J.A."/>
            <person name="Holcombe L.J."/>
            <person name="O'Flynn C."/>
        </authorList>
    </citation>
    <scope>NUCLEOTIDE SEQUENCE [LARGE SCALE GENOMIC DNA]</scope>
    <source>
        <strain evidence="1 2">OH887_COT-365</strain>
    </source>
</reference>
<comment type="caution">
    <text evidence="1">The sequence shown here is derived from an EMBL/GenBank/DDBJ whole genome shotgun (WGS) entry which is preliminary data.</text>
</comment>
<gene>
    <name evidence="1" type="ORF">EII34_02650</name>
</gene>
<dbReference type="EMBL" id="RQZG01000002">
    <property type="protein sequence ID" value="RRD06718.1"/>
    <property type="molecule type" value="Genomic_DNA"/>
</dbReference>
<protein>
    <submittedName>
        <fullName evidence="1">Uncharacterized protein</fullName>
    </submittedName>
</protein>